<dbReference type="SMART" id="SM00320">
    <property type="entry name" value="WD40"/>
    <property type="match status" value="7"/>
</dbReference>
<dbReference type="Pfam" id="PF00400">
    <property type="entry name" value="WD40"/>
    <property type="match status" value="4"/>
</dbReference>
<evidence type="ECO:0000256" key="11">
    <source>
        <dbReference type="SAM" id="MobiDB-lite"/>
    </source>
</evidence>
<dbReference type="PROSITE" id="PS50294">
    <property type="entry name" value="WD_REPEATS_REGION"/>
    <property type="match status" value="4"/>
</dbReference>
<dbReference type="CDD" id="cd05339">
    <property type="entry name" value="17beta-HSDXI-like_SDR_c"/>
    <property type="match status" value="1"/>
</dbReference>
<proteinExistence type="inferred from homology"/>
<dbReference type="Pfam" id="PF04158">
    <property type="entry name" value="Sof1"/>
    <property type="match status" value="1"/>
</dbReference>
<dbReference type="InterPro" id="IPR015943">
    <property type="entry name" value="WD40/YVTN_repeat-like_dom_sf"/>
</dbReference>
<dbReference type="SUPFAM" id="SSF50978">
    <property type="entry name" value="WD40 repeat-like"/>
    <property type="match status" value="1"/>
</dbReference>
<dbReference type="InterPro" id="IPR057326">
    <property type="entry name" value="KR_dom"/>
</dbReference>
<dbReference type="PANTHER" id="PTHR22851">
    <property type="entry name" value="U3 SMALL NUCLEOLAR RNA U3 SNORNA ASSOCIATED PROTEIN"/>
    <property type="match status" value="1"/>
</dbReference>
<dbReference type="Gene3D" id="3.40.50.720">
    <property type="entry name" value="NAD(P)-binding Rossmann-like Domain"/>
    <property type="match status" value="1"/>
</dbReference>
<accession>A0A2N3N3F0</accession>
<dbReference type="SMART" id="SM00822">
    <property type="entry name" value="PKS_KR"/>
    <property type="match status" value="1"/>
</dbReference>
<dbReference type="GO" id="GO:0032040">
    <property type="term" value="C:small-subunit processome"/>
    <property type="evidence" value="ECO:0007669"/>
    <property type="project" value="TreeGrafter"/>
</dbReference>
<dbReference type="GO" id="GO:0016491">
    <property type="term" value="F:oxidoreductase activity"/>
    <property type="evidence" value="ECO:0007669"/>
    <property type="project" value="UniProtKB-KW"/>
</dbReference>
<dbReference type="PRINTS" id="PR00081">
    <property type="entry name" value="GDHRDH"/>
</dbReference>
<dbReference type="InterPro" id="IPR007287">
    <property type="entry name" value="Sof1"/>
</dbReference>
<keyword evidence="7" id="KW-0539">Nucleus</keyword>
<dbReference type="InterPro" id="IPR036291">
    <property type="entry name" value="NAD(P)-bd_dom_sf"/>
</dbReference>
<feature type="repeat" description="WD" evidence="10">
    <location>
        <begin position="319"/>
        <end position="360"/>
    </location>
</feature>
<feature type="compositionally biased region" description="Basic and acidic residues" evidence="11">
    <location>
        <begin position="410"/>
        <end position="421"/>
    </location>
</feature>
<dbReference type="FunFam" id="2.130.10.10:FF:000743">
    <property type="entry name" value="U3 small nucleolar RNA associated protein"/>
    <property type="match status" value="1"/>
</dbReference>
<keyword evidence="14" id="KW-1185">Reference proteome</keyword>
<name>A0A2N3N3F0_9PEZI</name>
<feature type="repeat" description="WD" evidence="10">
    <location>
        <begin position="103"/>
        <end position="134"/>
    </location>
</feature>
<feature type="region of interest" description="Disordered" evidence="11">
    <location>
        <begin position="410"/>
        <end position="435"/>
    </location>
</feature>
<sequence length="841" mass="93395">MKIKTLSRAPIQAAGSDVAKLPRNLNPEVHPFERAREYTRALNAVKLERLFAKPFVAQLGSGHVDGVYSMAVDGHSLQRVASGSGDGVIKVWDLAGRDEIWHATGHENIVKGLSWTKNSQLLSCASDKTVKLWDPYNSASDSEPIATWLGSSGFTSISHHRHKNAFAVASDVISIYDLERPTAAPEVIAWPAKADTISSVAFNQVETSVIASCATDRAIVLYDVRTSMPVAKTVLTFACNAVSWNPMEAYNFALASEDHDVLIFDSRKMTRALNVLKDHVAAVMDVQFSPTGEELVSASYDRTLRIWKRDQGRSREIYHTKRMQRLFAARWTPDSKYVLSGSDDGNVRIWKANASKTEGPKSTKQRQALEYNDALVSRYGHMPEIRRIKRHRHIPKVVKKAASIKREELNAIKRKEENERKHTSKQFQKRKPEREKMVLAAESNNPATRRLGFGADPSFSTHLPPPDPPPIAYPSFPLDRLQFTMEYNAPMQRDSWFAPLSIDLIIKVLKVTFLHPFICWIIPMCFRAQNYPWDHEKMVYSIVWATFITLCWAAGLVNQRLAFGTPREVDLSEEVIVITGGASGLGLLIAEVYGMRGASVAVLDVNEMENEESRGVTFYKCDITDKDALAKVAKQVEEDLGAPTVLINNAAVVLGKPLLDMSFAEVDKSLTTNLIAQFYAIKTFLPAIIRGGNGGTVVTISSVLGHVGAARLTDYSAAKAGLTALHKSLTAELRVTHPEIRTVLVEPGQLSTPLFYGVQTPNSFFAPIVEPVDVTKEIVAAIDGGYSTHVGFPFYARWIDYYNILPLGLQQLARKLSGVDRAMDTFVGRQARAELKKKSQM</sequence>
<dbReference type="PROSITE" id="PS50082">
    <property type="entry name" value="WD_REPEATS_2"/>
    <property type="match status" value="4"/>
</dbReference>
<feature type="repeat" description="WD" evidence="10">
    <location>
        <begin position="276"/>
        <end position="317"/>
    </location>
</feature>
<evidence type="ECO:0000313" key="13">
    <source>
        <dbReference type="EMBL" id="PKS06955.1"/>
    </source>
</evidence>
<evidence type="ECO:0000256" key="4">
    <source>
        <dbReference type="ARBA" id="ARBA00022574"/>
    </source>
</evidence>
<dbReference type="PROSITE" id="PS00678">
    <property type="entry name" value="WD_REPEATS_1"/>
    <property type="match status" value="1"/>
</dbReference>
<comment type="subcellular location">
    <subcellularLocation>
        <location evidence="1">Nucleus</location>
        <location evidence="1">Nucleolus</location>
    </subcellularLocation>
</comment>
<dbReference type="VEuPathDB" id="FungiDB:jhhlp_005551"/>
<gene>
    <name evidence="13" type="ORF">jhhlp_005551</name>
</gene>
<dbReference type="CDD" id="cd00200">
    <property type="entry name" value="WD40"/>
    <property type="match status" value="1"/>
</dbReference>
<reference evidence="13 14" key="1">
    <citation type="journal article" date="2017" name="G3 (Bethesda)">
        <title>First Draft Genome Sequence of the Pathogenic Fungus Lomentospora prolificans (Formerly Scedosporium prolificans).</title>
        <authorList>
            <person name="Luo R."/>
            <person name="Zimin A."/>
            <person name="Workman R."/>
            <person name="Fan Y."/>
            <person name="Pertea G."/>
            <person name="Grossman N."/>
            <person name="Wear M.P."/>
            <person name="Jia B."/>
            <person name="Miller H."/>
            <person name="Casadevall A."/>
            <person name="Timp W."/>
            <person name="Zhang S.X."/>
            <person name="Salzberg S.L."/>
        </authorList>
    </citation>
    <scope>NUCLEOTIDE SEQUENCE [LARGE SCALE GENOMIC DNA]</scope>
    <source>
        <strain evidence="13 14">JHH-5317</strain>
    </source>
</reference>
<dbReference type="SUPFAM" id="SSF51735">
    <property type="entry name" value="NAD(P)-binding Rossmann-fold domains"/>
    <property type="match status" value="1"/>
</dbReference>
<dbReference type="PANTHER" id="PTHR22851:SF0">
    <property type="entry name" value="DDB1- AND CUL4-ASSOCIATED FACTOR 13"/>
    <property type="match status" value="1"/>
</dbReference>
<dbReference type="InterPro" id="IPR020472">
    <property type="entry name" value="WD40_PAC1"/>
</dbReference>
<dbReference type="OrthoDB" id="10249065at2759"/>
<dbReference type="Gene3D" id="2.130.10.10">
    <property type="entry name" value="YVTN repeat-like/Quinoprotein amine dehydrogenase"/>
    <property type="match status" value="2"/>
</dbReference>
<evidence type="ECO:0000256" key="6">
    <source>
        <dbReference type="ARBA" id="ARBA00023002"/>
    </source>
</evidence>
<dbReference type="InterPro" id="IPR001680">
    <property type="entry name" value="WD40_rpt"/>
</dbReference>
<dbReference type="PRINTS" id="PR00320">
    <property type="entry name" value="GPROTEINBRPT"/>
</dbReference>
<dbReference type="GO" id="GO:0000462">
    <property type="term" value="P:maturation of SSU-rRNA from tricistronic rRNA transcript (SSU-rRNA, 5.8S rRNA, LSU-rRNA)"/>
    <property type="evidence" value="ECO:0007669"/>
    <property type="project" value="TreeGrafter"/>
</dbReference>
<dbReference type="STRING" id="41688.A0A2N3N3F0"/>
<dbReference type="Pfam" id="PF00106">
    <property type="entry name" value="adh_short"/>
    <property type="match status" value="1"/>
</dbReference>
<evidence type="ECO:0000256" key="9">
    <source>
        <dbReference type="ARBA" id="ARBA00032239"/>
    </source>
</evidence>
<evidence type="ECO:0000313" key="14">
    <source>
        <dbReference type="Proteomes" id="UP000233524"/>
    </source>
</evidence>
<dbReference type="AlphaFoldDB" id="A0A2N3N3F0"/>
<dbReference type="InterPro" id="IPR002347">
    <property type="entry name" value="SDR_fam"/>
</dbReference>
<dbReference type="Proteomes" id="UP000233524">
    <property type="component" value="Unassembled WGS sequence"/>
</dbReference>
<dbReference type="InterPro" id="IPR019775">
    <property type="entry name" value="WD40_repeat_CS"/>
</dbReference>
<protein>
    <recommendedName>
        <fullName evidence="3">DDB1- and CUL4-associated factor 13</fullName>
    </recommendedName>
    <alternativeName>
        <fullName evidence="9">WD repeat and SOF domain-containing protein 1</fullName>
    </alternativeName>
</protein>
<keyword evidence="8" id="KW-0687">Ribonucleoprotein</keyword>
<evidence type="ECO:0000256" key="10">
    <source>
        <dbReference type="PROSITE-ProRule" id="PRU00221"/>
    </source>
</evidence>
<comment type="similarity">
    <text evidence="2">Belongs to the WD repeat DCAF13/WDSOF1 family.</text>
</comment>
<dbReference type="PRINTS" id="PR00080">
    <property type="entry name" value="SDRFAMILY"/>
</dbReference>
<dbReference type="InterPro" id="IPR051733">
    <property type="entry name" value="WD_repeat_DCAF13/WDSOF1"/>
</dbReference>
<evidence type="ECO:0000259" key="12">
    <source>
        <dbReference type="SMART" id="SM00822"/>
    </source>
</evidence>
<evidence type="ECO:0000256" key="7">
    <source>
        <dbReference type="ARBA" id="ARBA00023242"/>
    </source>
</evidence>
<dbReference type="EMBL" id="NLAX01000701">
    <property type="protein sequence ID" value="PKS06955.1"/>
    <property type="molecule type" value="Genomic_DNA"/>
</dbReference>
<dbReference type="FunCoup" id="A0A2N3N3F0">
    <property type="interactions" value="1207"/>
</dbReference>
<dbReference type="InParanoid" id="A0A2N3N3F0"/>
<evidence type="ECO:0000256" key="5">
    <source>
        <dbReference type="ARBA" id="ARBA00022737"/>
    </source>
</evidence>
<keyword evidence="4 10" id="KW-0853">WD repeat</keyword>
<evidence type="ECO:0000256" key="8">
    <source>
        <dbReference type="ARBA" id="ARBA00023274"/>
    </source>
</evidence>
<feature type="repeat" description="WD" evidence="10">
    <location>
        <begin position="60"/>
        <end position="94"/>
    </location>
</feature>
<keyword evidence="6" id="KW-0560">Oxidoreductase</keyword>
<comment type="caution">
    <text evidence="13">The sequence shown here is derived from an EMBL/GenBank/DDBJ whole genome shotgun (WGS) entry which is preliminary data.</text>
</comment>
<dbReference type="GO" id="GO:0016567">
    <property type="term" value="P:protein ubiquitination"/>
    <property type="evidence" value="ECO:0007669"/>
    <property type="project" value="UniProtKB-UniPathway"/>
</dbReference>
<dbReference type="UniPathway" id="UPA00143"/>
<keyword evidence="5" id="KW-0677">Repeat</keyword>
<evidence type="ECO:0000256" key="1">
    <source>
        <dbReference type="ARBA" id="ARBA00004604"/>
    </source>
</evidence>
<organism evidence="13 14">
    <name type="scientific">Lomentospora prolificans</name>
    <dbReference type="NCBI Taxonomy" id="41688"/>
    <lineage>
        <taxon>Eukaryota</taxon>
        <taxon>Fungi</taxon>
        <taxon>Dikarya</taxon>
        <taxon>Ascomycota</taxon>
        <taxon>Pezizomycotina</taxon>
        <taxon>Sordariomycetes</taxon>
        <taxon>Hypocreomycetidae</taxon>
        <taxon>Microascales</taxon>
        <taxon>Microascaceae</taxon>
        <taxon>Lomentospora</taxon>
    </lineage>
</organism>
<dbReference type="InterPro" id="IPR036322">
    <property type="entry name" value="WD40_repeat_dom_sf"/>
</dbReference>
<evidence type="ECO:0000256" key="2">
    <source>
        <dbReference type="ARBA" id="ARBA00005649"/>
    </source>
</evidence>
<feature type="domain" description="Ketoreductase" evidence="12">
    <location>
        <begin position="574"/>
        <end position="753"/>
    </location>
</feature>
<evidence type="ECO:0000256" key="3">
    <source>
        <dbReference type="ARBA" id="ARBA00021762"/>
    </source>
</evidence>